<keyword evidence="8 10" id="KW-0186">Copper</keyword>
<organism evidence="12 13">
    <name type="scientific">Chelatococcus caeni</name>
    <dbReference type="NCBI Taxonomy" id="1348468"/>
    <lineage>
        <taxon>Bacteria</taxon>
        <taxon>Pseudomonadati</taxon>
        <taxon>Pseudomonadota</taxon>
        <taxon>Alphaproteobacteria</taxon>
        <taxon>Hyphomicrobiales</taxon>
        <taxon>Chelatococcaceae</taxon>
        <taxon>Chelatococcus</taxon>
    </lineage>
</organism>
<evidence type="ECO:0000256" key="2">
    <source>
        <dbReference type="ARBA" id="ARBA00004382"/>
    </source>
</evidence>
<feature type="topological domain" description="Cytoplasmic" evidence="10">
    <location>
        <begin position="1"/>
        <end position="15"/>
    </location>
</feature>
<dbReference type="RefSeq" id="WP_019401109.1">
    <property type="nucleotide sequence ID" value="NZ_JACIEN010000001.1"/>
</dbReference>
<evidence type="ECO:0000256" key="11">
    <source>
        <dbReference type="SAM" id="Phobius"/>
    </source>
</evidence>
<evidence type="ECO:0000256" key="1">
    <source>
        <dbReference type="ARBA" id="ARBA00004007"/>
    </source>
</evidence>
<feature type="topological domain" description="Periplasmic" evidence="10">
    <location>
        <begin position="36"/>
        <end position="199"/>
    </location>
</feature>
<evidence type="ECO:0000256" key="9">
    <source>
        <dbReference type="ARBA" id="ARBA00023136"/>
    </source>
</evidence>
<keyword evidence="10" id="KW-1003">Cell membrane</keyword>
<dbReference type="AlphaFoldDB" id="A0A840BUD7"/>
<evidence type="ECO:0000256" key="3">
    <source>
        <dbReference type="ARBA" id="ARBA00009620"/>
    </source>
</evidence>
<dbReference type="HAMAP" id="MF_00155">
    <property type="entry name" value="CtaG"/>
    <property type="match status" value="1"/>
</dbReference>
<evidence type="ECO:0000256" key="8">
    <source>
        <dbReference type="ARBA" id="ARBA00023008"/>
    </source>
</evidence>
<dbReference type="Proteomes" id="UP000577362">
    <property type="component" value="Unassembled WGS sequence"/>
</dbReference>
<dbReference type="GO" id="GO:0008535">
    <property type="term" value="P:respiratory chain complex IV assembly"/>
    <property type="evidence" value="ECO:0007669"/>
    <property type="project" value="UniProtKB-UniRule"/>
</dbReference>
<evidence type="ECO:0000256" key="4">
    <source>
        <dbReference type="ARBA" id="ARBA00015384"/>
    </source>
</evidence>
<feature type="transmembrane region" description="Helical" evidence="11">
    <location>
        <begin position="12"/>
        <end position="34"/>
    </location>
</feature>
<dbReference type="InterPro" id="IPR023471">
    <property type="entry name" value="CtaG/Cox11_dom_sf"/>
</dbReference>
<dbReference type="PIRSF" id="PIRSF005413">
    <property type="entry name" value="COX11"/>
    <property type="match status" value="1"/>
</dbReference>
<gene>
    <name evidence="10" type="primary">ctaG</name>
    <name evidence="12" type="ORF">GGR16_000288</name>
</gene>
<comment type="subcellular location">
    <subcellularLocation>
        <location evidence="2 10">Cell inner membrane</location>
        <topology evidence="2 10">Single-pass type II membrane protein</topology>
        <orientation evidence="2 10">Periplasmic side</orientation>
    </subcellularLocation>
</comment>
<dbReference type="Pfam" id="PF04442">
    <property type="entry name" value="CtaG_Cox11"/>
    <property type="match status" value="1"/>
</dbReference>
<dbReference type="EMBL" id="JACIEN010000001">
    <property type="protein sequence ID" value="MBB4015282.1"/>
    <property type="molecule type" value="Genomic_DNA"/>
</dbReference>
<dbReference type="GO" id="GO:0005507">
    <property type="term" value="F:copper ion binding"/>
    <property type="evidence" value="ECO:0007669"/>
    <property type="project" value="InterPro"/>
</dbReference>
<sequence length="199" mass="21503">MSTNGQDPKVKAAVRRTAVICAGVVFGMVGLAYASVPLYDLFCRVTGYGGTPQVSDGPSARRSEREVTVRFDSNVAPGISWRFTPEAREVTVKLGETKTVMYKFTNTSDRPTTGIATFNVQPELAGAYFNKIQCFCFTEQTLQPGETVEAPVVFYVDPDIVNERDIADIRTLTLSYTVFPAKGGAPVTAASQAADKPSL</sequence>
<name>A0A840BUD7_9HYPH</name>
<accession>A0A840BUD7</accession>
<protein>
    <recommendedName>
        <fullName evidence="4 10">Cytochrome c oxidase assembly protein CtaG</fullName>
    </recommendedName>
</protein>
<keyword evidence="9 10" id="KW-0472">Membrane</keyword>
<reference evidence="12 13" key="1">
    <citation type="submission" date="2020-08" db="EMBL/GenBank/DDBJ databases">
        <title>Genomic Encyclopedia of Type Strains, Phase IV (KMG-IV): sequencing the most valuable type-strain genomes for metagenomic binning, comparative biology and taxonomic classification.</title>
        <authorList>
            <person name="Goeker M."/>
        </authorList>
    </citation>
    <scope>NUCLEOTIDE SEQUENCE [LARGE SCALE GENOMIC DNA]</scope>
    <source>
        <strain evidence="12 13">DSM 103737</strain>
    </source>
</reference>
<dbReference type="PANTHER" id="PTHR21320:SF3">
    <property type="entry name" value="CYTOCHROME C OXIDASE ASSEMBLY PROTEIN COX11, MITOCHONDRIAL-RELATED"/>
    <property type="match status" value="1"/>
</dbReference>
<evidence type="ECO:0000256" key="7">
    <source>
        <dbReference type="ARBA" id="ARBA00022989"/>
    </source>
</evidence>
<evidence type="ECO:0000313" key="12">
    <source>
        <dbReference type="EMBL" id="MBB4015282.1"/>
    </source>
</evidence>
<dbReference type="PANTHER" id="PTHR21320">
    <property type="entry name" value="CYTOCHROME C OXIDASE ASSEMBLY PROTEIN COX11-RELATED"/>
    <property type="match status" value="1"/>
</dbReference>
<keyword evidence="10" id="KW-0997">Cell inner membrane</keyword>
<comment type="similarity">
    <text evidence="3 10">Belongs to the COX11/CtaG family.</text>
</comment>
<keyword evidence="6 10" id="KW-0735">Signal-anchor</keyword>
<dbReference type="InterPro" id="IPR007533">
    <property type="entry name" value="Cyt_c_oxidase_assmbl_CtaG"/>
</dbReference>
<evidence type="ECO:0000256" key="5">
    <source>
        <dbReference type="ARBA" id="ARBA00022692"/>
    </source>
</evidence>
<dbReference type="NCBIfam" id="NF003465">
    <property type="entry name" value="PRK05089.1"/>
    <property type="match status" value="1"/>
</dbReference>
<dbReference type="GO" id="GO:0005886">
    <property type="term" value="C:plasma membrane"/>
    <property type="evidence" value="ECO:0007669"/>
    <property type="project" value="UniProtKB-SubCell"/>
</dbReference>
<proteinExistence type="inferred from homology"/>
<evidence type="ECO:0000256" key="10">
    <source>
        <dbReference type="HAMAP-Rule" id="MF_00155"/>
    </source>
</evidence>
<dbReference type="FunFam" id="2.60.370.10:FF:000001">
    <property type="entry name" value="COX11 cytochrome c oxidase assembly homolog"/>
    <property type="match status" value="1"/>
</dbReference>
<keyword evidence="7 10" id="KW-1133">Transmembrane helix</keyword>
<comment type="caution">
    <text evidence="12">The sequence shown here is derived from an EMBL/GenBank/DDBJ whole genome shotgun (WGS) entry which is preliminary data.</text>
</comment>
<evidence type="ECO:0000256" key="6">
    <source>
        <dbReference type="ARBA" id="ARBA00022968"/>
    </source>
</evidence>
<dbReference type="Gene3D" id="2.60.370.10">
    <property type="entry name" value="Ctag/Cox11"/>
    <property type="match status" value="1"/>
</dbReference>
<keyword evidence="5 10" id="KW-0812">Transmembrane</keyword>
<keyword evidence="13" id="KW-1185">Reference proteome</keyword>
<dbReference type="SUPFAM" id="SSF110111">
    <property type="entry name" value="Ctag/Cox11"/>
    <property type="match status" value="1"/>
</dbReference>
<comment type="function">
    <text evidence="1 10">Exerts its effect at some terminal stage of cytochrome c oxidase synthesis, probably by being involved in the insertion of the copper B into subunit I.</text>
</comment>
<evidence type="ECO:0000313" key="13">
    <source>
        <dbReference type="Proteomes" id="UP000577362"/>
    </source>
</evidence>